<sequence>MIGWGIEALVASTALMVAVLLLRGPVRKAFGAQIAYALWLLPVLRLVLPPLPAAWWQATAVAPVQRATEQMTILFVAPVAEAAAPNVSILGALLGPALAVLWVAGAVAFVGWHTLANHRFCRRLLDRASARDEQDGVHIIETEAASGPLAFGVWRRYVAFPRDFAERYEPEERDLALAHELGHHARGDLIANWIALVVLALHWFNPVAWRAFRAFRADQEIANDARVLAGMNPMRRHSYACAILKAAHPTFLGGTVSATCHLHTIDDLKGRLRMLTTTRTSRTRLIAGAGVLSLCVAAGLGLTASGTAAAAKMRSTVEDATGVDLASLDQAAATPPAAVVVPVVPADPAEPSRPAPRVHEHRDASDLAGPGLPPAPEPPLQPSSAAATALPEAPTPVSGKSAPGMTTTVTVTKDGKRIVRDGRYVKLNRDGSYTVVGEIAPVPPMRAIPPMPVMPRIPNISSRTCGVGGKGETMVIKEWSADRQRIVVCTDRIAAAAAAAAKGAAIAANSKDIERNAYVHALSGLRDAKARMLAAPNMSTNERKQALFGIDTAIRELESDLAKAE</sequence>
<evidence type="ECO:0000256" key="2">
    <source>
        <dbReference type="SAM" id="Phobius"/>
    </source>
</evidence>
<dbReference type="EMBL" id="BMDW01000011">
    <property type="protein sequence ID" value="GGA50487.1"/>
    <property type="molecule type" value="Genomic_DNA"/>
</dbReference>
<feature type="transmembrane region" description="Helical" evidence="2">
    <location>
        <begin position="283"/>
        <end position="304"/>
    </location>
</feature>
<dbReference type="CDD" id="cd07341">
    <property type="entry name" value="M56_BlaR1_MecR1_like"/>
    <property type="match status" value="1"/>
</dbReference>
<evidence type="ECO:0000259" key="3">
    <source>
        <dbReference type="Pfam" id="PF05569"/>
    </source>
</evidence>
<evidence type="ECO:0000256" key="1">
    <source>
        <dbReference type="SAM" id="MobiDB-lite"/>
    </source>
</evidence>
<dbReference type="PANTHER" id="PTHR34978:SF3">
    <property type="entry name" value="SLR0241 PROTEIN"/>
    <property type="match status" value="1"/>
</dbReference>
<comment type="caution">
    <text evidence="4">The sequence shown here is derived from an EMBL/GenBank/DDBJ whole genome shotgun (WGS) entry which is preliminary data.</text>
</comment>
<gene>
    <name evidence="4" type="ORF">GCM10011395_21060</name>
</gene>
<dbReference type="InterPro" id="IPR008756">
    <property type="entry name" value="Peptidase_M56"/>
</dbReference>
<dbReference type="Proteomes" id="UP000618591">
    <property type="component" value="Unassembled WGS sequence"/>
</dbReference>
<evidence type="ECO:0000313" key="4">
    <source>
        <dbReference type="EMBL" id="GGA50487.1"/>
    </source>
</evidence>
<dbReference type="InterPro" id="IPR052173">
    <property type="entry name" value="Beta-lactam_resp_regulator"/>
</dbReference>
<feature type="transmembrane region" description="Helical" evidence="2">
    <location>
        <begin position="89"/>
        <end position="115"/>
    </location>
</feature>
<feature type="domain" description="Peptidase M56" evidence="3">
    <location>
        <begin position="7"/>
        <end position="275"/>
    </location>
</feature>
<feature type="transmembrane region" description="Helical" evidence="2">
    <location>
        <begin position="6"/>
        <end position="22"/>
    </location>
</feature>
<dbReference type="RefSeq" id="WP_188447208.1">
    <property type="nucleotide sequence ID" value="NZ_BMDW01000011.1"/>
</dbReference>
<reference evidence="5" key="1">
    <citation type="journal article" date="2019" name="Int. J. Syst. Evol. Microbiol.">
        <title>The Global Catalogue of Microorganisms (GCM) 10K type strain sequencing project: providing services to taxonomists for standard genome sequencing and annotation.</title>
        <authorList>
            <consortium name="The Broad Institute Genomics Platform"/>
            <consortium name="The Broad Institute Genome Sequencing Center for Infectious Disease"/>
            <person name="Wu L."/>
            <person name="Ma J."/>
        </authorList>
    </citation>
    <scope>NUCLEOTIDE SEQUENCE [LARGE SCALE GENOMIC DNA]</scope>
    <source>
        <strain evidence="5">CGMCC 1.10106</strain>
    </source>
</reference>
<dbReference type="PANTHER" id="PTHR34978">
    <property type="entry name" value="POSSIBLE SENSOR-TRANSDUCER PROTEIN BLAR"/>
    <property type="match status" value="1"/>
</dbReference>
<protein>
    <recommendedName>
        <fullName evidence="3">Peptidase M56 domain-containing protein</fullName>
    </recommendedName>
</protein>
<accession>A0ABQ1GUC0</accession>
<keyword evidence="2" id="KW-0812">Transmembrane</keyword>
<feature type="transmembrane region" description="Helical" evidence="2">
    <location>
        <begin position="29"/>
        <end position="48"/>
    </location>
</feature>
<feature type="compositionally biased region" description="Low complexity" evidence="1">
    <location>
        <begin position="382"/>
        <end position="396"/>
    </location>
</feature>
<keyword evidence="2" id="KW-1133">Transmembrane helix</keyword>
<organism evidence="4 5">
    <name type="scientific">Sphingomonas psychrolutea</name>
    <dbReference type="NCBI Taxonomy" id="1259676"/>
    <lineage>
        <taxon>Bacteria</taxon>
        <taxon>Pseudomonadati</taxon>
        <taxon>Pseudomonadota</taxon>
        <taxon>Alphaproteobacteria</taxon>
        <taxon>Sphingomonadales</taxon>
        <taxon>Sphingomonadaceae</taxon>
        <taxon>Sphingomonas</taxon>
    </lineage>
</organism>
<proteinExistence type="predicted"/>
<keyword evidence="2" id="KW-0472">Membrane</keyword>
<feature type="compositionally biased region" description="Pro residues" evidence="1">
    <location>
        <begin position="371"/>
        <end position="381"/>
    </location>
</feature>
<dbReference type="Pfam" id="PF05569">
    <property type="entry name" value="Peptidase_M56"/>
    <property type="match status" value="1"/>
</dbReference>
<evidence type="ECO:0000313" key="5">
    <source>
        <dbReference type="Proteomes" id="UP000618591"/>
    </source>
</evidence>
<name>A0ABQ1GUC0_9SPHN</name>
<keyword evidence="5" id="KW-1185">Reference proteome</keyword>
<feature type="region of interest" description="Disordered" evidence="1">
    <location>
        <begin position="346"/>
        <end position="414"/>
    </location>
</feature>